<dbReference type="EMBL" id="GBXM01088548">
    <property type="protein sequence ID" value="JAH20029.1"/>
    <property type="molecule type" value="Transcribed_RNA"/>
</dbReference>
<name>A0A0E9QT69_ANGAN</name>
<protein>
    <submittedName>
        <fullName evidence="2">Uncharacterized protein</fullName>
    </submittedName>
</protein>
<evidence type="ECO:0000313" key="2">
    <source>
        <dbReference type="EMBL" id="JAH20029.1"/>
    </source>
</evidence>
<feature type="transmembrane region" description="Helical" evidence="1">
    <location>
        <begin position="6"/>
        <end position="28"/>
    </location>
</feature>
<evidence type="ECO:0000256" key="1">
    <source>
        <dbReference type="SAM" id="Phobius"/>
    </source>
</evidence>
<dbReference type="AlphaFoldDB" id="A0A0E9QT69"/>
<keyword evidence="1" id="KW-0472">Membrane</keyword>
<keyword evidence="1" id="KW-1133">Transmembrane helix</keyword>
<proteinExistence type="predicted"/>
<accession>A0A0E9QT69</accession>
<organism evidence="2">
    <name type="scientific">Anguilla anguilla</name>
    <name type="common">European freshwater eel</name>
    <name type="synonym">Muraena anguilla</name>
    <dbReference type="NCBI Taxonomy" id="7936"/>
    <lineage>
        <taxon>Eukaryota</taxon>
        <taxon>Metazoa</taxon>
        <taxon>Chordata</taxon>
        <taxon>Craniata</taxon>
        <taxon>Vertebrata</taxon>
        <taxon>Euteleostomi</taxon>
        <taxon>Actinopterygii</taxon>
        <taxon>Neopterygii</taxon>
        <taxon>Teleostei</taxon>
        <taxon>Anguilliformes</taxon>
        <taxon>Anguillidae</taxon>
        <taxon>Anguilla</taxon>
    </lineage>
</organism>
<reference evidence="2" key="2">
    <citation type="journal article" date="2015" name="Fish Shellfish Immunol.">
        <title>Early steps in the European eel (Anguilla anguilla)-Vibrio vulnificus interaction in the gills: Role of the RtxA13 toxin.</title>
        <authorList>
            <person name="Callol A."/>
            <person name="Pajuelo D."/>
            <person name="Ebbesson L."/>
            <person name="Teles M."/>
            <person name="MacKenzie S."/>
            <person name="Amaro C."/>
        </authorList>
    </citation>
    <scope>NUCLEOTIDE SEQUENCE</scope>
</reference>
<keyword evidence="1" id="KW-0812">Transmembrane</keyword>
<sequence>MYRTQFSSRFVIYAVLYVKCILIVALCVK</sequence>
<reference evidence="2" key="1">
    <citation type="submission" date="2014-11" db="EMBL/GenBank/DDBJ databases">
        <authorList>
            <person name="Amaro Gonzalez C."/>
        </authorList>
    </citation>
    <scope>NUCLEOTIDE SEQUENCE</scope>
</reference>